<dbReference type="AlphaFoldDB" id="A0A6V7XIE3"/>
<comment type="caution">
    <text evidence="1">The sequence shown here is derived from an EMBL/GenBank/DDBJ whole genome shotgun (WGS) entry which is preliminary data.</text>
</comment>
<evidence type="ECO:0000313" key="1">
    <source>
        <dbReference type="EMBL" id="CAD2198991.1"/>
    </source>
</evidence>
<sequence length="130" mass="15251">MLLWRTWLVRLLLNCSFGKGIIRLEDIIFNPIMILLLFKNTNPLISLDIMFMESGSCTVGCQFTSRMHPNFSEDMEKENASQNFPWLHYAEVAQLACRIFLPRKDESSCVQKLDFFFVSRFGYTNLMPMH</sequence>
<evidence type="ECO:0000313" key="2">
    <source>
        <dbReference type="Proteomes" id="UP000580250"/>
    </source>
</evidence>
<reference evidence="1 2" key="1">
    <citation type="submission" date="2020-08" db="EMBL/GenBank/DDBJ databases">
        <authorList>
            <person name="Koutsovoulos G."/>
            <person name="Danchin GJ E."/>
        </authorList>
    </citation>
    <scope>NUCLEOTIDE SEQUENCE [LARGE SCALE GENOMIC DNA]</scope>
</reference>
<proteinExistence type="predicted"/>
<gene>
    <name evidence="1" type="ORF">MENT_LOCUS52353</name>
</gene>
<organism evidence="1 2">
    <name type="scientific">Meloidogyne enterolobii</name>
    <name type="common">Root-knot nematode worm</name>
    <name type="synonym">Meloidogyne mayaguensis</name>
    <dbReference type="NCBI Taxonomy" id="390850"/>
    <lineage>
        <taxon>Eukaryota</taxon>
        <taxon>Metazoa</taxon>
        <taxon>Ecdysozoa</taxon>
        <taxon>Nematoda</taxon>
        <taxon>Chromadorea</taxon>
        <taxon>Rhabditida</taxon>
        <taxon>Tylenchina</taxon>
        <taxon>Tylenchomorpha</taxon>
        <taxon>Tylenchoidea</taxon>
        <taxon>Meloidogynidae</taxon>
        <taxon>Meloidogyninae</taxon>
        <taxon>Meloidogyne</taxon>
    </lineage>
</organism>
<protein>
    <submittedName>
        <fullName evidence="1">Uncharacterized protein</fullName>
    </submittedName>
</protein>
<dbReference type="EMBL" id="CAJEWN010001634">
    <property type="protein sequence ID" value="CAD2198991.1"/>
    <property type="molecule type" value="Genomic_DNA"/>
</dbReference>
<name>A0A6V7XIE3_MELEN</name>
<accession>A0A6V7XIE3</accession>
<dbReference type="Proteomes" id="UP000580250">
    <property type="component" value="Unassembled WGS sequence"/>
</dbReference>